<reference evidence="1 2" key="1">
    <citation type="journal article" date="2008" name="Nature">
        <title>The genome of the model beetle and pest Tribolium castaneum.</title>
        <authorList>
            <consortium name="Tribolium Genome Sequencing Consortium"/>
            <person name="Richards S."/>
            <person name="Gibbs R.A."/>
            <person name="Weinstock G.M."/>
            <person name="Brown S.J."/>
            <person name="Denell R."/>
            <person name="Beeman R.W."/>
            <person name="Gibbs R."/>
            <person name="Beeman R.W."/>
            <person name="Brown S.J."/>
            <person name="Bucher G."/>
            <person name="Friedrich M."/>
            <person name="Grimmelikhuijzen C.J."/>
            <person name="Klingler M."/>
            <person name="Lorenzen M."/>
            <person name="Richards S."/>
            <person name="Roth S."/>
            <person name="Schroder R."/>
            <person name="Tautz D."/>
            <person name="Zdobnov E.M."/>
            <person name="Muzny D."/>
            <person name="Gibbs R.A."/>
            <person name="Weinstock G.M."/>
            <person name="Attaway T."/>
            <person name="Bell S."/>
            <person name="Buhay C.J."/>
            <person name="Chandrabose M.N."/>
            <person name="Chavez D."/>
            <person name="Clerk-Blankenburg K.P."/>
            <person name="Cree A."/>
            <person name="Dao M."/>
            <person name="Davis C."/>
            <person name="Chacko J."/>
            <person name="Dinh H."/>
            <person name="Dugan-Rocha S."/>
            <person name="Fowler G."/>
            <person name="Garner T.T."/>
            <person name="Garnes J."/>
            <person name="Gnirke A."/>
            <person name="Hawes A."/>
            <person name="Hernandez J."/>
            <person name="Hines S."/>
            <person name="Holder M."/>
            <person name="Hume J."/>
            <person name="Jhangiani S.N."/>
            <person name="Joshi V."/>
            <person name="Khan Z.M."/>
            <person name="Jackson L."/>
            <person name="Kovar C."/>
            <person name="Kowis A."/>
            <person name="Lee S."/>
            <person name="Lewis L.R."/>
            <person name="Margolis J."/>
            <person name="Morgan M."/>
            <person name="Nazareth L.V."/>
            <person name="Nguyen N."/>
            <person name="Okwuonu G."/>
            <person name="Parker D."/>
            <person name="Richards S."/>
            <person name="Ruiz S.J."/>
            <person name="Santibanez J."/>
            <person name="Savard J."/>
            <person name="Scherer S.E."/>
            <person name="Schneider B."/>
            <person name="Sodergren E."/>
            <person name="Tautz D."/>
            <person name="Vattahil S."/>
            <person name="Villasana D."/>
            <person name="White C.S."/>
            <person name="Wright R."/>
            <person name="Park Y."/>
            <person name="Beeman R.W."/>
            <person name="Lord J."/>
            <person name="Oppert B."/>
            <person name="Lorenzen M."/>
            <person name="Brown S."/>
            <person name="Wang L."/>
            <person name="Savard J."/>
            <person name="Tautz D."/>
            <person name="Richards S."/>
            <person name="Weinstock G."/>
            <person name="Gibbs R.A."/>
            <person name="Liu Y."/>
            <person name="Worley K."/>
            <person name="Weinstock G."/>
            <person name="Elsik C.G."/>
            <person name="Reese J.T."/>
            <person name="Elhaik E."/>
            <person name="Landan G."/>
            <person name="Graur D."/>
            <person name="Arensburger P."/>
            <person name="Atkinson P."/>
            <person name="Beeman R.W."/>
            <person name="Beidler J."/>
            <person name="Brown S.J."/>
            <person name="Demuth J.P."/>
            <person name="Drury D.W."/>
            <person name="Du Y.Z."/>
            <person name="Fujiwara H."/>
            <person name="Lorenzen M."/>
            <person name="Maselli V."/>
            <person name="Osanai M."/>
            <person name="Park Y."/>
            <person name="Robertson H.M."/>
            <person name="Tu Z."/>
            <person name="Wang J.J."/>
            <person name="Wang S."/>
            <person name="Richards S."/>
            <person name="Song H."/>
            <person name="Zhang L."/>
            <person name="Sodergren E."/>
            <person name="Werner D."/>
            <person name="Stanke M."/>
            <person name="Morgenstern B."/>
            <person name="Solovyev V."/>
            <person name="Kosarev P."/>
            <person name="Brown G."/>
            <person name="Chen H.C."/>
            <person name="Ermolaeva O."/>
            <person name="Hlavina W."/>
            <person name="Kapustin Y."/>
            <person name="Kiryutin B."/>
            <person name="Kitts P."/>
            <person name="Maglott D."/>
            <person name="Pruitt K."/>
            <person name="Sapojnikov V."/>
            <person name="Souvorov A."/>
            <person name="Mackey A.J."/>
            <person name="Waterhouse R.M."/>
            <person name="Wyder S."/>
            <person name="Zdobnov E.M."/>
            <person name="Zdobnov E.M."/>
            <person name="Wyder S."/>
            <person name="Kriventseva E.V."/>
            <person name="Kadowaki T."/>
            <person name="Bork P."/>
            <person name="Aranda M."/>
            <person name="Bao R."/>
            <person name="Beermann A."/>
            <person name="Berns N."/>
            <person name="Bolognesi R."/>
            <person name="Bonneton F."/>
            <person name="Bopp D."/>
            <person name="Brown S.J."/>
            <person name="Bucher G."/>
            <person name="Butts T."/>
            <person name="Chaumot A."/>
            <person name="Denell R.E."/>
            <person name="Ferrier D.E."/>
            <person name="Friedrich M."/>
            <person name="Gordon C.M."/>
            <person name="Jindra M."/>
            <person name="Klingler M."/>
            <person name="Lan Q."/>
            <person name="Lattorff H.M."/>
            <person name="Laudet V."/>
            <person name="von Levetsow C."/>
            <person name="Liu Z."/>
            <person name="Lutz R."/>
            <person name="Lynch J.A."/>
            <person name="da Fonseca R.N."/>
            <person name="Posnien N."/>
            <person name="Reuter R."/>
            <person name="Roth S."/>
            <person name="Savard J."/>
            <person name="Schinko J.B."/>
            <person name="Schmitt C."/>
            <person name="Schoppmeier M."/>
            <person name="Schroder R."/>
            <person name="Shippy T.D."/>
            <person name="Simonnet F."/>
            <person name="Marques-Souza H."/>
            <person name="Tautz D."/>
            <person name="Tomoyasu Y."/>
            <person name="Trauner J."/>
            <person name="Van der Zee M."/>
            <person name="Vervoort M."/>
            <person name="Wittkopp N."/>
            <person name="Wimmer E.A."/>
            <person name="Yang X."/>
            <person name="Jones A.K."/>
            <person name="Sattelle D.B."/>
            <person name="Ebert P.R."/>
            <person name="Nelson D."/>
            <person name="Scott J.G."/>
            <person name="Beeman R.W."/>
            <person name="Muthukrishnan S."/>
            <person name="Kramer K.J."/>
            <person name="Arakane Y."/>
            <person name="Beeman R.W."/>
            <person name="Zhu Q."/>
            <person name="Hogenkamp D."/>
            <person name="Dixit R."/>
            <person name="Oppert B."/>
            <person name="Jiang H."/>
            <person name="Zou Z."/>
            <person name="Marshall J."/>
            <person name="Elpidina E."/>
            <person name="Vinokurov K."/>
            <person name="Oppert C."/>
            <person name="Zou Z."/>
            <person name="Evans J."/>
            <person name="Lu Z."/>
            <person name="Zhao P."/>
            <person name="Sumathipala N."/>
            <person name="Altincicek B."/>
            <person name="Vilcinskas A."/>
            <person name="Williams M."/>
            <person name="Hultmark D."/>
            <person name="Hetru C."/>
            <person name="Jiang H."/>
            <person name="Grimmelikhuijzen C.J."/>
            <person name="Hauser F."/>
            <person name="Cazzamali G."/>
            <person name="Williamson M."/>
            <person name="Park Y."/>
            <person name="Li B."/>
            <person name="Tanaka Y."/>
            <person name="Predel R."/>
            <person name="Neupert S."/>
            <person name="Schachtner J."/>
            <person name="Verleyen P."/>
            <person name="Raible F."/>
            <person name="Bork P."/>
            <person name="Friedrich M."/>
            <person name="Walden K.K."/>
            <person name="Robertson H.M."/>
            <person name="Angeli S."/>
            <person name="Foret S."/>
            <person name="Bucher G."/>
            <person name="Schuetz S."/>
            <person name="Maleszka R."/>
            <person name="Wimmer E.A."/>
            <person name="Beeman R.W."/>
            <person name="Lorenzen M."/>
            <person name="Tomoyasu Y."/>
            <person name="Miller S.C."/>
            <person name="Grossmann D."/>
            <person name="Bucher G."/>
        </authorList>
    </citation>
    <scope>NUCLEOTIDE SEQUENCE [LARGE SCALE GENOMIC DNA]</scope>
    <source>
        <strain evidence="1 2">Georgia GA2</strain>
    </source>
</reference>
<proteinExistence type="predicted"/>
<dbReference type="AlphaFoldDB" id="D6WFY9"/>
<reference evidence="1 2" key="2">
    <citation type="journal article" date="2010" name="Nucleic Acids Res.">
        <title>BeetleBase in 2010: revisions to provide comprehensive genomic information for Tribolium castaneum.</title>
        <authorList>
            <person name="Kim H.S."/>
            <person name="Murphy T."/>
            <person name="Xia J."/>
            <person name="Caragea D."/>
            <person name="Park Y."/>
            <person name="Beeman R.W."/>
            <person name="Lorenzen M.D."/>
            <person name="Butcher S."/>
            <person name="Manak J.R."/>
            <person name="Brown S.J."/>
        </authorList>
    </citation>
    <scope>GENOME REANNOTATION</scope>
    <source>
        <strain evidence="1 2">Georgia GA2</strain>
    </source>
</reference>
<dbReference type="Proteomes" id="UP000007266">
    <property type="component" value="Linkage group 3"/>
</dbReference>
<keyword evidence="2" id="KW-1185">Reference proteome</keyword>
<organism evidence="1 2">
    <name type="scientific">Tribolium castaneum</name>
    <name type="common">Red flour beetle</name>
    <dbReference type="NCBI Taxonomy" id="7070"/>
    <lineage>
        <taxon>Eukaryota</taxon>
        <taxon>Metazoa</taxon>
        <taxon>Ecdysozoa</taxon>
        <taxon>Arthropoda</taxon>
        <taxon>Hexapoda</taxon>
        <taxon>Insecta</taxon>
        <taxon>Pterygota</taxon>
        <taxon>Neoptera</taxon>
        <taxon>Endopterygota</taxon>
        <taxon>Coleoptera</taxon>
        <taxon>Polyphaga</taxon>
        <taxon>Cucujiformia</taxon>
        <taxon>Tenebrionidae</taxon>
        <taxon>Tenebrionidae incertae sedis</taxon>
        <taxon>Tribolium</taxon>
    </lineage>
</organism>
<name>D6WFY9_TRICA</name>
<gene>
    <name evidence="1" type="primary">GLEAN_02549</name>
    <name evidence="1" type="ORF">TcasGA2_TC002549</name>
</gene>
<evidence type="ECO:0000313" key="2">
    <source>
        <dbReference type="Proteomes" id="UP000007266"/>
    </source>
</evidence>
<accession>D6WFY9</accession>
<protein>
    <submittedName>
        <fullName evidence="1">Uncharacterized protein</fullName>
    </submittedName>
</protein>
<sequence length="63" mass="7310">MVLKRTEKCEGNNKAASRCFPSTLPYFVNVPARNKFPKSSKDKILRENQENELFLSTLKYDIT</sequence>
<evidence type="ECO:0000313" key="1">
    <source>
        <dbReference type="EMBL" id="EEZ99773.1"/>
    </source>
</evidence>
<dbReference type="HOGENOM" id="CLU_2888655_0_0_1"/>
<dbReference type="EMBL" id="KQ971328">
    <property type="protein sequence ID" value="EEZ99773.1"/>
    <property type="molecule type" value="Genomic_DNA"/>
</dbReference>